<keyword evidence="5" id="KW-1185">Reference proteome</keyword>
<dbReference type="RefSeq" id="WP_076170460.1">
    <property type="nucleotide sequence ID" value="NZ_MRTP01000003.1"/>
</dbReference>
<evidence type="ECO:0000259" key="3">
    <source>
        <dbReference type="SMART" id="SM00471"/>
    </source>
</evidence>
<protein>
    <submittedName>
        <fullName evidence="4">5'-deoxynucleotidase</fullName>
    </submittedName>
</protein>
<dbReference type="Proteomes" id="UP000187172">
    <property type="component" value="Unassembled WGS sequence"/>
</dbReference>
<feature type="region of interest" description="Disordered" evidence="2">
    <location>
        <begin position="191"/>
        <end position="219"/>
    </location>
</feature>
<evidence type="ECO:0000313" key="5">
    <source>
        <dbReference type="Proteomes" id="UP000187172"/>
    </source>
</evidence>
<sequence length="219" mass="24541">MNYHFSAYMYRLQYIQRWSLMRSTSPENVAEHSYHVALLAHMLCHIGNVFFGRRLNADRAASLALFHDAAEVFTGDIATPVKHNNPRLLGSFREMEQIAAERLAGMVPPELQAVYCPLLHPDTVDEQESELLRYVKAADRLDAYLKCTREVAAGNREFAAAKEQTLAKIRQMKLAEADYFLENMAPSFEMSLDELSADDEGGSNPADTADDGNHGSSPE</sequence>
<dbReference type="GO" id="GO:0005737">
    <property type="term" value="C:cytoplasm"/>
    <property type="evidence" value="ECO:0007669"/>
    <property type="project" value="TreeGrafter"/>
</dbReference>
<reference evidence="4 5" key="1">
    <citation type="submission" date="2016-11" db="EMBL/GenBank/DDBJ databases">
        <title>Paenibacillus species isolates.</title>
        <authorList>
            <person name="Beno S.M."/>
        </authorList>
    </citation>
    <scope>NUCLEOTIDE SEQUENCE [LARGE SCALE GENOMIC DNA]</scope>
    <source>
        <strain evidence="4 5">FSL R5-0378</strain>
    </source>
</reference>
<dbReference type="PANTHER" id="PTHR11845:SF13">
    <property type="entry name" value="5'-DEOXYNUCLEOTIDASE HDDC2"/>
    <property type="match status" value="1"/>
</dbReference>
<feature type="domain" description="HD/PDEase" evidence="3">
    <location>
        <begin position="25"/>
        <end position="153"/>
    </location>
</feature>
<accession>A0A1R1ERZ9</accession>
<name>A0A1R1ERZ9_9BACL</name>
<dbReference type="AlphaFoldDB" id="A0A1R1ERZ9"/>
<dbReference type="PANTHER" id="PTHR11845">
    <property type="entry name" value="5'-DEOXYNUCLEOTIDASE HDDC2"/>
    <property type="match status" value="1"/>
</dbReference>
<proteinExistence type="predicted"/>
<evidence type="ECO:0000256" key="1">
    <source>
        <dbReference type="ARBA" id="ARBA00022801"/>
    </source>
</evidence>
<dbReference type="STRING" id="297318.BK138_15445"/>
<gene>
    <name evidence="4" type="ORF">BK138_15445</name>
</gene>
<dbReference type="CDD" id="cd00077">
    <property type="entry name" value="HDc"/>
    <property type="match status" value="1"/>
</dbReference>
<evidence type="ECO:0000313" key="4">
    <source>
        <dbReference type="EMBL" id="OMF54558.1"/>
    </source>
</evidence>
<keyword evidence="1" id="KW-0378">Hydrolase</keyword>
<dbReference type="Pfam" id="PF12917">
    <property type="entry name" value="YfbR-like"/>
    <property type="match status" value="1"/>
</dbReference>
<dbReference type="GO" id="GO:0002953">
    <property type="term" value="F:5'-deoxynucleotidase activity"/>
    <property type="evidence" value="ECO:0007669"/>
    <property type="project" value="InterPro"/>
</dbReference>
<evidence type="ECO:0000256" key="2">
    <source>
        <dbReference type="SAM" id="MobiDB-lite"/>
    </source>
</evidence>
<dbReference type="EMBL" id="MRTP01000003">
    <property type="protein sequence ID" value="OMF54558.1"/>
    <property type="molecule type" value="Genomic_DNA"/>
</dbReference>
<dbReference type="InterPro" id="IPR039356">
    <property type="entry name" value="YfbR/HDDC2"/>
</dbReference>
<dbReference type="NCBIfam" id="NF003009">
    <property type="entry name" value="PRK03826.1"/>
    <property type="match status" value="1"/>
</dbReference>
<dbReference type="Gene3D" id="1.10.3210.10">
    <property type="entry name" value="Hypothetical protein af1432"/>
    <property type="match status" value="1"/>
</dbReference>
<dbReference type="InterPro" id="IPR003607">
    <property type="entry name" value="HD/PDEase_dom"/>
</dbReference>
<feature type="compositionally biased region" description="Acidic residues" evidence="2">
    <location>
        <begin position="191"/>
        <end position="201"/>
    </location>
</feature>
<comment type="caution">
    <text evidence="4">The sequence shown here is derived from an EMBL/GenBank/DDBJ whole genome shotgun (WGS) entry which is preliminary data.</text>
</comment>
<organism evidence="4 5">
    <name type="scientific">Paenibacillus rhizosphaerae</name>
    <dbReference type="NCBI Taxonomy" id="297318"/>
    <lineage>
        <taxon>Bacteria</taxon>
        <taxon>Bacillati</taxon>
        <taxon>Bacillota</taxon>
        <taxon>Bacilli</taxon>
        <taxon>Bacillales</taxon>
        <taxon>Paenibacillaceae</taxon>
        <taxon>Paenibacillus</taxon>
    </lineage>
</organism>
<dbReference type="SMART" id="SM00471">
    <property type="entry name" value="HDc"/>
    <property type="match status" value="1"/>
</dbReference>
<dbReference type="SUPFAM" id="SSF109604">
    <property type="entry name" value="HD-domain/PDEase-like"/>
    <property type="match status" value="1"/>
</dbReference>